<accession>A0ABV9ZFN7</accession>
<dbReference type="SUPFAM" id="SSF64288">
    <property type="entry name" value="Chorismate lyase-like"/>
    <property type="match status" value="1"/>
</dbReference>
<dbReference type="PRINTS" id="PR00035">
    <property type="entry name" value="HTHGNTR"/>
</dbReference>
<dbReference type="PANTHER" id="PTHR44846:SF1">
    <property type="entry name" value="MANNOSYL-D-GLYCERATE TRANSPORT_METABOLISM SYSTEM REPRESSOR MNGR-RELATED"/>
    <property type="match status" value="1"/>
</dbReference>
<dbReference type="InterPro" id="IPR050679">
    <property type="entry name" value="Bact_HTH_transcr_reg"/>
</dbReference>
<name>A0ABV9ZFN7_9PSEU</name>
<dbReference type="PROSITE" id="PS50949">
    <property type="entry name" value="HTH_GNTR"/>
    <property type="match status" value="1"/>
</dbReference>
<proteinExistence type="predicted"/>
<dbReference type="InterPro" id="IPR036390">
    <property type="entry name" value="WH_DNA-bd_sf"/>
</dbReference>
<dbReference type="InterPro" id="IPR000524">
    <property type="entry name" value="Tscrpt_reg_HTH_GntR"/>
</dbReference>
<protein>
    <submittedName>
        <fullName evidence="5">GntR family transcriptional regulator</fullName>
    </submittedName>
</protein>
<evidence type="ECO:0000313" key="6">
    <source>
        <dbReference type="Proteomes" id="UP001596175"/>
    </source>
</evidence>
<keyword evidence="1" id="KW-0805">Transcription regulation</keyword>
<keyword evidence="3" id="KW-0804">Transcription</keyword>
<evidence type="ECO:0000259" key="4">
    <source>
        <dbReference type="PROSITE" id="PS50949"/>
    </source>
</evidence>
<keyword evidence="6" id="KW-1185">Reference proteome</keyword>
<dbReference type="SMART" id="SM00345">
    <property type="entry name" value="HTH_GNTR"/>
    <property type="match status" value="1"/>
</dbReference>
<dbReference type="Pfam" id="PF00392">
    <property type="entry name" value="GntR"/>
    <property type="match status" value="1"/>
</dbReference>
<dbReference type="Proteomes" id="UP001596175">
    <property type="component" value="Unassembled WGS sequence"/>
</dbReference>
<dbReference type="Gene3D" id="3.40.1410.10">
    <property type="entry name" value="Chorismate lyase-like"/>
    <property type="match status" value="1"/>
</dbReference>
<evidence type="ECO:0000256" key="2">
    <source>
        <dbReference type="ARBA" id="ARBA00023125"/>
    </source>
</evidence>
<gene>
    <name evidence="5" type="ORF">ACFPK1_17010</name>
</gene>
<dbReference type="SMART" id="SM00866">
    <property type="entry name" value="UTRA"/>
    <property type="match status" value="1"/>
</dbReference>
<dbReference type="InterPro" id="IPR011663">
    <property type="entry name" value="UTRA"/>
</dbReference>
<dbReference type="SUPFAM" id="SSF46785">
    <property type="entry name" value="Winged helix' DNA-binding domain"/>
    <property type="match status" value="1"/>
</dbReference>
<evidence type="ECO:0000256" key="1">
    <source>
        <dbReference type="ARBA" id="ARBA00023015"/>
    </source>
</evidence>
<evidence type="ECO:0000313" key="5">
    <source>
        <dbReference type="EMBL" id="MFC5139942.1"/>
    </source>
</evidence>
<feature type="domain" description="HTH gntR-type" evidence="4">
    <location>
        <begin position="11"/>
        <end position="77"/>
    </location>
</feature>
<dbReference type="RefSeq" id="WP_378022122.1">
    <property type="nucleotide sequence ID" value="NZ_JBHSKG010000008.1"/>
</dbReference>
<comment type="caution">
    <text evidence="5">The sequence shown here is derived from an EMBL/GenBank/DDBJ whole genome shotgun (WGS) entry which is preliminary data.</text>
</comment>
<organism evidence="5 6">
    <name type="scientific">Actinomycetospora rhizophila</name>
    <dbReference type="NCBI Taxonomy" id="1416876"/>
    <lineage>
        <taxon>Bacteria</taxon>
        <taxon>Bacillati</taxon>
        <taxon>Actinomycetota</taxon>
        <taxon>Actinomycetes</taxon>
        <taxon>Pseudonocardiales</taxon>
        <taxon>Pseudonocardiaceae</taxon>
        <taxon>Actinomycetospora</taxon>
    </lineage>
</organism>
<dbReference type="PANTHER" id="PTHR44846">
    <property type="entry name" value="MANNOSYL-D-GLYCERATE TRANSPORT/METABOLISM SYSTEM REPRESSOR MNGR-RELATED"/>
    <property type="match status" value="1"/>
</dbReference>
<dbReference type="InterPro" id="IPR036388">
    <property type="entry name" value="WH-like_DNA-bd_sf"/>
</dbReference>
<dbReference type="EMBL" id="JBHSKG010000008">
    <property type="protein sequence ID" value="MFC5139942.1"/>
    <property type="molecule type" value="Genomic_DNA"/>
</dbReference>
<dbReference type="CDD" id="cd07377">
    <property type="entry name" value="WHTH_GntR"/>
    <property type="match status" value="1"/>
</dbReference>
<dbReference type="Pfam" id="PF07702">
    <property type="entry name" value="UTRA"/>
    <property type="match status" value="1"/>
</dbReference>
<reference evidence="6" key="1">
    <citation type="journal article" date="2019" name="Int. J. Syst. Evol. Microbiol.">
        <title>The Global Catalogue of Microorganisms (GCM) 10K type strain sequencing project: providing services to taxonomists for standard genome sequencing and annotation.</title>
        <authorList>
            <consortium name="The Broad Institute Genomics Platform"/>
            <consortium name="The Broad Institute Genome Sequencing Center for Infectious Disease"/>
            <person name="Wu L."/>
            <person name="Ma J."/>
        </authorList>
    </citation>
    <scope>NUCLEOTIDE SEQUENCE [LARGE SCALE GENOMIC DNA]</scope>
    <source>
        <strain evidence="6">XZYJ18</strain>
    </source>
</reference>
<dbReference type="Gene3D" id="1.10.10.10">
    <property type="entry name" value="Winged helix-like DNA-binding domain superfamily/Winged helix DNA-binding domain"/>
    <property type="match status" value="1"/>
</dbReference>
<sequence>MASRLDRAGAVPLWSQLQDDLRDRIHRGEFEQTFPGELALVDEYAVSRNTVRQALAQLRAAGMVTAERGRPPRVADRYARPEITQPVGAPSTLFEAVESTGRTQTSVVRALERTVDGVVATRLGLEESTPLLHLERLRYADDEPLAWDRAWLPFAAAGGLLGADLSHTALYDELARHTGLRVDSGHERIRVALADPVRARLLGVGTGDPVFRIERVGHQGGVPVEWRQTVVRGDRFSLTAAFGPRQHWQLAPDTTGGTDRAPVPA</sequence>
<evidence type="ECO:0000256" key="3">
    <source>
        <dbReference type="ARBA" id="ARBA00023163"/>
    </source>
</evidence>
<dbReference type="InterPro" id="IPR028978">
    <property type="entry name" value="Chorismate_lyase_/UTRA_dom_sf"/>
</dbReference>
<keyword evidence="2" id="KW-0238">DNA-binding</keyword>